<accession>A0A380EPQ7</accession>
<feature type="domain" description="Peptidase C51" evidence="1">
    <location>
        <begin position="5"/>
        <end position="126"/>
    </location>
</feature>
<name>A0A380EPQ7_STAAU</name>
<organism evidence="2 3">
    <name type="scientific">Staphylococcus aureus</name>
    <dbReference type="NCBI Taxonomy" id="1280"/>
    <lineage>
        <taxon>Bacteria</taxon>
        <taxon>Bacillati</taxon>
        <taxon>Bacillota</taxon>
        <taxon>Bacilli</taxon>
        <taxon>Bacillales</taxon>
        <taxon>Staphylococcaceae</taxon>
        <taxon>Staphylococcus</taxon>
    </lineage>
</organism>
<dbReference type="PROSITE" id="PS50911">
    <property type="entry name" value="CHAP"/>
    <property type="match status" value="1"/>
</dbReference>
<evidence type="ECO:0000313" key="3">
    <source>
        <dbReference type="Proteomes" id="UP000254116"/>
    </source>
</evidence>
<dbReference type="InterPro" id="IPR007921">
    <property type="entry name" value="CHAP_dom"/>
</dbReference>
<proteinExistence type="predicted"/>
<dbReference type="Proteomes" id="UP000254116">
    <property type="component" value="Unassembled WGS sequence"/>
</dbReference>
<reference evidence="2 3" key="1">
    <citation type="submission" date="2018-06" db="EMBL/GenBank/DDBJ databases">
        <authorList>
            <consortium name="Pathogen Informatics"/>
            <person name="Doyle S."/>
        </authorList>
    </citation>
    <scope>NUCLEOTIDE SEQUENCE [LARGE SCALE GENOMIC DNA]</scope>
    <source>
        <strain evidence="2 3">NCTC10702</strain>
    </source>
</reference>
<gene>
    <name evidence="2" type="primary">ssaA2_5</name>
    <name evidence="2" type="ORF">NCTC10702_03974</name>
</gene>
<dbReference type="InterPro" id="IPR038765">
    <property type="entry name" value="Papain-like_cys_pep_sf"/>
</dbReference>
<dbReference type="Gene3D" id="3.90.1720.10">
    <property type="entry name" value="endopeptidase domain like (from Nostoc punctiforme)"/>
    <property type="match status" value="1"/>
</dbReference>
<evidence type="ECO:0000313" key="2">
    <source>
        <dbReference type="EMBL" id="SUL37954.1"/>
    </source>
</evidence>
<dbReference type="Pfam" id="PF05257">
    <property type="entry name" value="CHAP"/>
    <property type="match status" value="1"/>
</dbReference>
<protein>
    <submittedName>
        <fullName evidence="2">Secretory antigen SsaA</fullName>
    </submittedName>
</protein>
<dbReference type="SUPFAM" id="SSF54001">
    <property type="entry name" value="Cysteine proteinases"/>
    <property type="match status" value="1"/>
</dbReference>
<dbReference type="AlphaFoldDB" id="A0A380EPQ7"/>
<sequence>MTTTAAPSSNGRSISNGYASGSNLYTSGQCTYYVFDRVGGKIGSTWGNASNWANAAASSGYTVNNTPKVGAIMQTTQGYYGHVAYVEGVNSNGSVRVSEMNYGHGAGVVTSRTISANQAGSYNFIH</sequence>
<dbReference type="EMBL" id="UHBY01000003">
    <property type="protein sequence ID" value="SUL37954.1"/>
    <property type="molecule type" value="Genomic_DNA"/>
</dbReference>
<evidence type="ECO:0000259" key="1">
    <source>
        <dbReference type="PROSITE" id="PS50911"/>
    </source>
</evidence>